<comment type="caution">
    <text evidence="1">The sequence shown here is derived from an EMBL/GenBank/DDBJ whole genome shotgun (WGS) entry which is preliminary data.</text>
</comment>
<dbReference type="InterPro" id="IPR038086">
    <property type="entry name" value="DUF2789_sf"/>
</dbReference>
<keyword evidence="2" id="KW-1185">Reference proteome</keyword>
<dbReference type="Gene3D" id="1.10.10.1130">
    <property type="entry name" value="Uncharacterised protein PF10982, DUF2789"/>
    <property type="match status" value="1"/>
</dbReference>
<protein>
    <submittedName>
        <fullName evidence="1">DUF2789 domain-containing protein</fullName>
    </submittedName>
</protein>
<name>A0ABP7M6S1_9GAMM</name>
<dbReference type="RefSeq" id="WP_344795559.1">
    <property type="nucleotide sequence ID" value="NZ_BAABBN010000004.1"/>
</dbReference>
<dbReference type="Pfam" id="PF10982">
    <property type="entry name" value="DUF2789"/>
    <property type="match status" value="1"/>
</dbReference>
<accession>A0ABP7M6S1</accession>
<dbReference type="InterPro" id="IPR021250">
    <property type="entry name" value="DUF2789"/>
</dbReference>
<proteinExistence type="predicted"/>
<gene>
    <name evidence="1" type="ORF">GCM10022277_07110</name>
</gene>
<evidence type="ECO:0000313" key="2">
    <source>
        <dbReference type="Proteomes" id="UP001501565"/>
    </source>
</evidence>
<organism evidence="1 2">
    <name type="scientific">Litoribacillus peritrichatus</name>
    <dbReference type="NCBI Taxonomy" id="718191"/>
    <lineage>
        <taxon>Bacteria</taxon>
        <taxon>Pseudomonadati</taxon>
        <taxon>Pseudomonadota</taxon>
        <taxon>Gammaproteobacteria</taxon>
        <taxon>Oceanospirillales</taxon>
        <taxon>Oceanospirillaceae</taxon>
        <taxon>Litoribacillus</taxon>
    </lineage>
</organism>
<dbReference type="Proteomes" id="UP001501565">
    <property type="component" value="Unassembled WGS sequence"/>
</dbReference>
<sequence length="77" mass="8911">MDLSNHYQIDTLFSQLGLDSDKQSIEEFIANHHLSGNIRLDEAPFWSPSQSAFLREAINEDSDWAEIVDHLDTELRH</sequence>
<dbReference type="EMBL" id="BAABBN010000004">
    <property type="protein sequence ID" value="GAA3915115.1"/>
    <property type="molecule type" value="Genomic_DNA"/>
</dbReference>
<reference evidence="2" key="1">
    <citation type="journal article" date="2019" name="Int. J. Syst. Evol. Microbiol.">
        <title>The Global Catalogue of Microorganisms (GCM) 10K type strain sequencing project: providing services to taxonomists for standard genome sequencing and annotation.</title>
        <authorList>
            <consortium name="The Broad Institute Genomics Platform"/>
            <consortium name="The Broad Institute Genome Sequencing Center for Infectious Disease"/>
            <person name="Wu L."/>
            <person name="Ma J."/>
        </authorList>
    </citation>
    <scope>NUCLEOTIDE SEQUENCE [LARGE SCALE GENOMIC DNA]</scope>
    <source>
        <strain evidence="2">JCM 17551</strain>
    </source>
</reference>
<evidence type="ECO:0000313" key="1">
    <source>
        <dbReference type="EMBL" id="GAA3915115.1"/>
    </source>
</evidence>